<name>A0AA48WBK9_9BURK</name>
<evidence type="ECO:0000256" key="1">
    <source>
        <dbReference type="SAM" id="SignalP"/>
    </source>
</evidence>
<evidence type="ECO:0000313" key="3">
    <source>
        <dbReference type="Proteomes" id="UP000662888"/>
    </source>
</evidence>
<evidence type="ECO:0000313" key="2">
    <source>
        <dbReference type="EMBL" id="QPI49590.1"/>
    </source>
</evidence>
<dbReference type="RefSeq" id="WP_206089256.1">
    <property type="nucleotide sequence ID" value="NZ_CP065053.1"/>
</dbReference>
<organism evidence="2 3">
    <name type="scientific">Massilia antarctica</name>
    <dbReference type="NCBI Taxonomy" id="2765360"/>
    <lineage>
        <taxon>Bacteria</taxon>
        <taxon>Pseudomonadati</taxon>
        <taxon>Pseudomonadota</taxon>
        <taxon>Betaproteobacteria</taxon>
        <taxon>Burkholderiales</taxon>
        <taxon>Oxalobacteraceae</taxon>
        <taxon>Telluria group</taxon>
        <taxon>Massilia</taxon>
    </lineage>
</organism>
<keyword evidence="3" id="KW-1185">Reference proteome</keyword>
<gene>
    <name evidence="2" type="ORF">IV454_29880</name>
</gene>
<dbReference type="Proteomes" id="UP000662888">
    <property type="component" value="Chromosome"/>
</dbReference>
<reference evidence="2 3" key="1">
    <citation type="submission" date="2020-11" db="EMBL/GenBank/DDBJ databases">
        <authorList>
            <person name="Sun Q."/>
        </authorList>
    </citation>
    <scope>NUCLEOTIDE SEQUENCE [LARGE SCALE GENOMIC DNA]</scope>
    <source>
        <strain evidence="2 3">P8398</strain>
    </source>
</reference>
<dbReference type="EMBL" id="CP065053">
    <property type="protein sequence ID" value="QPI49590.1"/>
    <property type="molecule type" value="Genomic_DNA"/>
</dbReference>
<feature type="chain" id="PRO_5045625685" evidence="1">
    <location>
        <begin position="27"/>
        <end position="249"/>
    </location>
</feature>
<protein>
    <submittedName>
        <fullName evidence="2">Uncharacterized protein</fullName>
    </submittedName>
</protein>
<feature type="signal peptide" evidence="1">
    <location>
        <begin position="1"/>
        <end position="26"/>
    </location>
</feature>
<accession>A0AA48WBK9</accession>
<proteinExistence type="predicted"/>
<keyword evidence="1" id="KW-0732">Signal</keyword>
<sequence length="249" mass="26127">MINTHIKKLTKKLTAAILFAPLSALAAAPATTASIEARHGRVEVGTVADAAHILVDGKKIATIGADSASLFRITSMAEREYIIVQASRPGLHCHHSYLLLELSDGAPKVSKEFGQCRDLGGAGMSGAAPVVHLNNPADRQTGVESYQWQGDDVILAFESPSLCGAVGFLAQKNAGPVSAPLASRVKGPGRLQFLSAPDTDCAMPGVFVVPGDSLTASLASGTFVYAHYTNPKSGRKVQGWVPRDRLSNL</sequence>